<dbReference type="Gene3D" id="3.30.420.280">
    <property type="match status" value="1"/>
</dbReference>
<dbReference type="AlphaFoldDB" id="A0A7S8E846"/>
<dbReference type="InterPro" id="IPR035412">
    <property type="entry name" value="Terminase_L_N"/>
</dbReference>
<organism evidence="2 3">
    <name type="scientific">Phototrophicus methaneseepsis</name>
    <dbReference type="NCBI Taxonomy" id="2710758"/>
    <lineage>
        <taxon>Bacteria</taxon>
        <taxon>Bacillati</taxon>
        <taxon>Chloroflexota</taxon>
        <taxon>Candidatus Thermofontia</taxon>
        <taxon>Phototrophicales</taxon>
        <taxon>Phototrophicaceae</taxon>
        <taxon>Phototrophicus</taxon>
    </lineage>
</organism>
<evidence type="ECO:0000259" key="1">
    <source>
        <dbReference type="Pfam" id="PF04466"/>
    </source>
</evidence>
<dbReference type="Proteomes" id="UP000594468">
    <property type="component" value="Chromosome"/>
</dbReference>
<evidence type="ECO:0000313" key="3">
    <source>
        <dbReference type="Proteomes" id="UP000594468"/>
    </source>
</evidence>
<feature type="domain" description="Phage terminase large subunit N-terminal" evidence="1">
    <location>
        <begin position="61"/>
        <end position="205"/>
    </location>
</feature>
<sequence length="506" mass="58783">MSLASPSREPRSRMPESLFRLKMERARQQTKINQVRRRSLPEYELRGNNLALQTAGAGTYLLCGAAGTGKTLAILLLINRLMWEYPGARWVIMRKVRADLAQTTLVTFERDVLGEDNPICANVQREYRQSYKYPNGSEIVVGGMDRPGKILSGEYDGAYCAEAVQFDKLDIETIEMRLRNGVIPEPRLLMDTNPDRPDHWLKQRCDEGFVTLMNTYHKDNPRYWDNKLGQWTAAGVQYVLGALEKLTGLWRDRYRDGKWTLAEGAIFDEYREDVHVVNWFAPPLDWRKYRVIDFGYNHPFVCQWWAEDPDGRLYLYREIYWSERLVQDHAEDIRRMTATAHWRSNAALYDEDIIEYVSREEWAEMTDEEKQRALLMGEQITVSISDHDAEDRATLKRYGIDTKAAYKAVKDGIQLVKSRLRVQDDGKPKLFIMRGATVEIDDKLRTKGLPTSTQSELPGYIWADKSKKEEPLKENDHGADTTRYMVAHLDKRGGKKATSRRRNPVW</sequence>
<dbReference type="EMBL" id="CP062983">
    <property type="protein sequence ID" value="QPC82102.1"/>
    <property type="molecule type" value="Genomic_DNA"/>
</dbReference>
<evidence type="ECO:0000313" key="2">
    <source>
        <dbReference type="EMBL" id="QPC82102.1"/>
    </source>
</evidence>
<protein>
    <submittedName>
        <fullName evidence="2">Terminase</fullName>
    </submittedName>
</protein>
<name>A0A7S8E846_9CHLR</name>
<keyword evidence="3" id="KW-1185">Reference proteome</keyword>
<dbReference type="SUPFAM" id="SSF52540">
    <property type="entry name" value="P-loop containing nucleoside triphosphate hydrolases"/>
    <property type="match status" value="1"/>
</dbReference>
<reference evidence="2 3" key="1">
    <citation type="submission" date="2020-02" db="EMBL/GenBank/DDBJ databases">
        <authorList>
            <person name="Zheng R.K."/>
            <person name="Sun C.M."/>
        </authorList>
    </citation>
    <scope>NUCLEOTIDE SEQUENCE [LARGE SCALE GENOMIC DNA]</scope>
    <source>
        <strain evidence="3">rifampicinis</strain>
    </source>
</reference>
<proteinExistence type="predicted"/>
<dbReference type="InterPro" id="IPR027417">
    <property type="entry name" value="P-loop_NTPase"/>
</dbReference>
<dbReference type="Pfam" id="PF04466">
    <property type="entry name" value="Terminase_3"/>
    <property type="match status" value="1"/>
</dbReference>
<accession>A0A7S8E846</accession>
<gene>
    <name evidence="2" type="ORF">G4Y79_20830</name>
</gene>
<dbReference type="Gene3D" id="3.40.50.300">
    <property type="entry name" value="P-loop containing nucleotide triphosphate hydrolases"/>
    <property type="match status" value="1"/>
</dbReference>
<dbReference type="KEGG" id="pmet:G4Y79_20830"/>
<dbReference type="RefSeq" id="WP_195170171.1">
    <property type="nucleotide sequence ID" value="NZ_CP062983.1"/>
</dbReference>